<feature type="region of interest" description="Disordered" evidence="1">
    <location>
        <begin position="299"/>
        <end position="332"/>
    </location>
</feature>
<proteinExistence type="predicted"/>
<feature type="compositionally biased region" description="Polar residues" evidence="1">
    <location>
        <begin position="232"/>
        <end position="241"/>
    </location>
</feature>
<feature type="region of interest" description="Disordered" evidence="1">
    <location>
        <begin position="149"/>
        <end position="194"/>
    </location>
</feature>
<feature type="compositionally biased region" description="Polar residues" evidence="1">
    <location>
        <begin position="94"/>
        <end position="123"/>
    </location>
</feature>
<organism evidence="2 3">
    <name type="scientific">Penicillium camemberti (strain FM 013)</name>
    <dbReference type="NCBI Taxonomy" id="1429867"/>
    <lineage>
        <taxon>Eukaryota</taxon>
        <taxon>Fungi</taxon>
        <taxon>Dikarya</taxon>
        <taxon>Ascomycota</taxon>
        <taxon>Pezizomycotina</taxon>
        <taxon>Eurotiomycetes</taxon>
        <taxon>Eurotiomycetidae</taxon>
        <taxon>Eurotiales</taxon>
        <taxon>Aspergillaceae</taxon>
        <taxon>Penicillium</taxon>
    </lineage>
</organism>
<evidence type="ECO:0000313" key="2">
    <source>
        <dbReference type="EMBL" id="CRL18057.1"/>
    </source>
</evidence>
<name>A0A0G4NVG9_PENC3</name>
<dbReference type="AlphaFoldDB" id="A0A0G4NVG9"/>
<dbReference type="Proteomes" id="UP000053732">
    <property type="component" value="Unassembled WGS sequence"/>
</dbReference>
<feature type="region of interest" description="Disordered" evidence="1">
    <location>
        <begin position="80"/>
        <end position="128"/>
    </location>
</feature>
<keyword evidence="3" id="KW-1185">Reference proteome</keyword>
<protein>
    <submittedName>
        <fullName evidence="2">Str. FM013</fullName>
    </submittedName>
</protein>
<gene>
    <name evidence="2" type="ORF">PCAMFM013_S001g001017</name>
</gene>
<feature type="compositionally biased region" description="Low complexity" evidence="1">
    <location>
        <begin position="153"/>
        <end position="167"/>
    </location>
</feature>
<reference evidence="2 3" key="1">
    <citation type="journal article" date="2014" name="Nat. Commun.">
        <title>Multiple recent horizontal transfers of a large genomic region in cheese making fungi.</title>
        <authorList>
            <person name="Cheeseman K."/>
            <person name="Ropars J."/>
            <person name="Renault P."/>
            <person name="Dupont J."/>
            <person name="Gouzy J."/>
            <person name="Branca A."/>
            <person name="Abraham A.L."/>
            <person name="Ceppi M."/>
            <person name="Conseiller E."/>
            <person name="Debuchy R."/>
            <person name="Malagnac F."/>
            <person name="Goarin A."/>
            <person name="Silar P."/>
            <person name="Lacoste S."/>
            <person name="Sallet E."/>
            <person name="Bensimon A."/>
            <person name="Giraud T."/>
            <person name="Brygoo Y."/>
        </authorList>
    </citation>
    <scope>NUCLEOTIDE SEQUENCE [LARGE SCALE GENOMIC DNA]</scope>
    <source>
        <strain evidence="3">FM 013</strain>
    </source>
</reference>
<sequence>MKRTTPSPKRRGLSSHDPRQLNPQVSNLCPDFIDISPADARSMIEKLNSEHTDRHLAFQNTSDQLELLRLEALRLKLVESTKSKSSPKSEMPSQRATPVSTEDLSSNGEPGPTVPNSTQSSMRSWMRPRAAVLSESEISVLDLGPSLHSTHLSARPSRSNSSSSNAPTGTGLARTTAPIFVPGPSSDTSDQQVERRLRTDELESVALTSASGSVNNEFPLNLRQRRQNRTNINLPSPQQLLPNRANRAFSLGGPHSARDGSPNSFSDEPIRRIFSLSVPQSPQSPSLPPHPILRRAQSSFSGMDPAFSAMRNAERVRQNARDATGPRSADRK</sequence>
<feature type="region of interest" description="Disordered" evidence="1">
    <location>
        <begin position="1"/>
        <end position="29"/>
    </location>
</feature>
<accession>A0A0G4NVG9</accession>
<evidence type="ECO:0000313" key="3">
    <source>
        <dbReference type="Proteomes" id="UP000053732"/>
    </source>
</evidence>
<feature type="region of interest" description="Disordered" evidence="1">
    <location>
        <begin position="232"/>
        <end position="268"/>
    </location>
</feature>
<dbReference type="EMBL" id="HG793134">
    <property type="protein sequence ID" value="CRL18057.1"/>
    <property type="molecule type" value="Genomic_DNA"/>
</dbReference>
<feature type="compositionally biased region" description="Low complexity" evidence="1">
    <location>
        <begin position="83"/>
        <end position="93"/>
    </location>
</feature>
<evidence type="ECO:0000256" key="1">
    <source>
        <dbReference type="SAM" id="MobiDB-lite"/>
    </source>
</evidence>
<feature type="compositionally biased region" description="Basic residues" evidence="1">
    <location>
        <begin position="1"/>
        <end position="13"/>
    </location>
</feature>